<reference evidence="2 3" key="1">
    <citation type="submission" date="2017-06" db="EMBL/GenBank/DDBJ databases">
        <title>Whole Genome Sequences of Colwellia marinimaniae MTCD1.</title>
        <authorList>
            <person name="Kusumoto H."/>
            <person name="Inoue M."/>
            <person name="Tanikawa K."/>
            <person name="Maeji H."/>
            <person name="Cameron J.H."/>
            <person name="Bartlett D.H."/>
        </authorList>
    </citation>
    <scope>NUCLEOTIDE SEQUENCE [LARGE SCALE GENOMIC DNA]</scope>
    <source>
        <strain evidence="2 3">MTCD1</strain>
    </source>
</reference>
<dbReference type="InterPro" id="IPR002686">
    <property type="entry name" value="Transposase_17"/>
</dbReference>
<comment type="caution">
    <text evidence="2">The sequence shown here is derived from an EMBL/GenBank/DDBJ whole genome shotgun (WGS) entry which is preliminary data.</text>
</comment>
<dbReference type="Pfam" id="PF01797">
    <property type="entry name" value="Y1_Tnp"/>
    <property type="match status" value="1"/>
</dbReference>
<dbReference type="SMART" id="SM01321">
    <property type="entry name" value="Y1_Tnp"/>
    <property type="match status" value="1"/>
</dbReference>
<keyword evidence="3" id="KW-1185">Reference proteome</keyword>
<dbReference type="NCBIfam" id="NF047646">
    <property type="entry name" value="REP_Tyr_transpos"/>
    <property type="match status" value="1"/>
</dbReference>
<evidence type="ECO:0000259" key="1">
    <source>
        <dbReference type="SMART" id="SM01321"/>
    </source>
</evidence>
<gene>
    <name evidence="2" type="ORF">MTCD1_01896</name>
</gene>
<dbReference type="EMBL" id="BDQM01000013">
    <property type="protein sequence ID" value="GAW96282.1"/>
    <property type="molecule type" value="Genomic_DNA"/>
</dbReference>
<accession>A0ABQ0MV91</accession>
<name>A0ABQ0MV91_9GAMM</name>
<evidence type="ECO:0000313" key="3">
    <source>
        <dbReference type="Proteomes" id="UP000197068"/>
    </source>
</evidence>
<protein>
    <submittedName>
        <fullName evidence="2">Transposase</fullName>
    </submittedName>
</protein>
<organism evidence="2 3">
    <name type="scientific">Colwellia marinimaniae</name>
    <dbReference type="NCBI Taxonomy" id="1513592"/>
    <lineage>
        <taxon>Bacteria</taxon>
        <taxon>Pseudomonadati</taxon>
        <taxon>Pseudomonadota</taxon>
        <taxon>Gammaproteobacteria</taxon>
        <taxon>Alteromonadales</taxon>
        <taxon>Colwelliaceae</taxon>
        <taxon>Colwellia</taxon>
    </lineage>
</organism>
<dbReference type="PANTHER" id="PTHR36966">
    <property type="entry name" value="REP-ASSOCIATED TYROSINE TRANSPOSASE"/>
    <property type="match status" value="1"/>
</dbReference>
<dbReference type="Proteomes" id="UP000197068">
    <property type="component" value="Unassembled WGS sequence"/>
</dbReference>
<sequence>MSRDKLIKGRTSLKNHIYHVTTCTQNRQPFFDNFHCARLLINEMKKLEQSKQVLAITWVIMPDHLHWLLQLSGEKSLSTIMQSLKGCSSKTINQYNPQINFAWQRGFYDHAIRAEEDLLKVSRYIVANPLRAGLVDNIGHYPFWDSIYI</sequence>
<dbReference type="PANTHER" id="PTHR36966:SF1">
    <property type="entry name" value="REP-ASSOCIATED TYROSINE TRANSPOSASE"/>
    <property type="match status" value="1"/>
</dbReference>
<dbReference type="Gene3D" id="3.30.70.1290">
    <property type="entry name" value="Transposase IS200-like"/>
    <property type="match status" value="1"/>
</dbReference>
<proteinExistence type="predicted"/>
<dbReference type="SUPFAM" id="SSF143422">
    <property type="entry name" value="Transposase IS200-like"/>
    <property type="match status" value="1"/>
</dbReference>
<dbReference type="InterPro" id="IPR036515">
    <property type="entry name" value="Transposase_17_sf"/>
</dbReference>
<evidence type="ECO:0000313" key="2">
    <source>
        <dbReference type="EMBL" id="GAW96282.1"/>
    </source>
</evidence>
<dbReference type="RefSeq" id="WP_057180195.1">
    <property type="nucleotide sequence ID" value="NZ_BDQM01000013.1"/>
</dbReference>
<dbReference type="InterPro" id="IPR052715">
    <property type="entry name" value="RAYT_transposase"/>
</dbReference>
<feature type="domain" description="Transposase IS200-like" evidence="1">
    <location>
        <begin position="13"/>
        <end position="128"/>
    </location>
</feature>